<evidence type="ECO:0000259" key="1">
    <source>
        <dbReference type="Pfam" id="PF22241"/>
    </source>
</evidence>
<gene>
    <name evidence="2" type="ORF">RHGRI_029805</name>
</gene>
<organism evidence="2 3">
    <name type="scientific">Rhododendron griersonianum</name>
    <dbReference type="NCBI Taxonomy" id="479676"/>
    <lineage>
        <taxon>Eukaryota</taxon>
        <taxon>Viridiplantae</taxon>
        <taxon>Streptophyta</taxon>
        <taxon>Embryophyta</taxon>
        <taxon>Tracheophyta</taxon>
        <taxon>Spermatophyta</taxon>
        <taxon>Magnoliopsida</taxon>
        <taxon>eudicotyledons</taxon>
        <taxon>Gunneridae</taxon>
        <taxon>Pentapetalae</taxon>
        <taxon>asterids</taxon>
        <taxon>Ericales</taxon>
        <taxon>Ericaceae</taxon>
        <taxon>Ericoideae</taxon>
        <taxon>Rhodoreae</taxon>
        <taxon>Rhododendron</taxon>
    </lineage>
</organism>
<dbReference type="AlphaFoldDB" id="A0AAV6IKL0"/>
<dbReference type="Proteomes" id="UP000823749">
    <property type="component" value="Chromosome 10"/>
</dbReference>
<dbReference type="PANTHER" id="PTHR10855">
    <property type="entry name" value="26S PROTEASOME NON-ATPASE REGULATORY SUBUNIT 12/COP9 SIGNALOSOME COMPLEX SUBUNIT 4"/>
    <property type="match status" value="1"/>
</dbReference>
<sequence>MEVAGDLEAKIESLLNVEKKMRLDNDVAGTKKAVTDILQLCYEAKAWKTLNDQIVLLSKRRGQLKQAVTAMVQQAMQYIDETPDVESKVELIKALNSVSAGKIYVEIERARLIKKLAKIKEEQGQIAEAADLMQEIAVETFGAMAKTEKIAFILEQVRLCLDRQDFVRAQILSRKISPRVFDADTSKEKKKPKEGDNVVEEAPADIPSLMELKRIYYELMIRFYSHSNDYLEICRCYKSIYEIPSVKEDPTQWIPVLRKICWYLVLSPHDPMQSSLLNSTLEDKNLSEISHFRLLLKQLVTMEVIQWTALWNTFNKEFDNEKNMLGGSLGDKAAEDLRQRVIEHVICHYSFNLCLLVLNM</sequence>
<comment type="caution">
    <text evidence="2">The sequence shown here is derived from an EMBL/GenBank/DDBJ whole genome shotgun (WGS) entry which is preliminary data.</text>
</comment>
<dbReference type="EMBL" id="JACTNZ010000010">
    <property type="protein sequence ID" value="KAG5529231.1"/>
    <property type="molecule type" value="Genomic_DNA"/>
</dbReference>
<dbReference type="Pfam" id="PF22241">
    <property type="entry name" value="PSMD12-CSN4_N"/>
    <property type="match status" value="2"/>
</dbReference>
<dbReference type="GO" id="GO:0008541">
    <property type="term" value="C:proteasome regulatory particle, lid subcomplex"/>
    <property type="evidence" value="ECO:0007669"/>
    <property type="project" value="TreeGrafter"/>
</dbReference>
<dbReference type="InterPro" id="IPR054559">
    <property type="entry name" value="PSMD12-CSN4-like_N"/>
</dbReference>
<name>A0AAV6IKL0_9ERIC</name>
<reference evidence="2" key="1">
    <citation type="submission" date="2020-08" db="EMBL/GenBank/DDBJ databases">
        <title>Plant Genome Project.</title>
        <authorList>
            <person name="Zhang R.-G."/>
        </authorList>
    </citation>
    <scope>NUCLEOTIDE SEQUENCE</scope>
    <source>
        <strain evidence="2">WSP0</strain>
        <tissue evidence="2">Leaf</tissue>
    </source>
</reference>
<keyword evidence="3" id="KW-1185">Reference proteome</keyword>
<feature type="domain" description="PSMD12/CSN4-like N-terminal" evidence="1">
    <location>
        <begin position="210"/>
        <end position="249"/>
    </location>
</feature>
<evidence type="ECO:0000313" key="2">
    <source>
        <dbReference type="EMBL" id="KAG5529231.1"/>
    </source>
</evidence>
<accession>A0AAV6IKL0</accession>
<dbReference type="GO" id="GO:0005737">
    <property type="term" value="C:cytoplasm"/>
    <property type="evidence" value="ECO:0007669"/>
    <property type="project" value="TreeGrafter"/>
</dbReference>
<proteinExistence type="predicted"/>
<dbReference type="InterPro" id="IPR040134">
    <property type="entry name" value="PSMD12/CSN4"/>
</dbReference>
<protein>
    <recommendedName>
        <fullName evidence="1">PSMD12/CSN4-like N-terminal domain-containing protein</fullName>
    </recommendedName>
</protein>
<feature type="domain" description="PSMD12/CSN4-like N-terminal" evidence="1">
    <location>
        <begin position="11"/>
        <end position="188"/>
    </location>
</feature>
<dbReference type="PANTHER" id="PTHR10855:SF1">
    <property type="entry name" value="26S PROTEASOME NON-ATPASE REGULATORY SUBUNIT 12"/>
    <property type="match status" value="1"/>
</dbReference>
<evidence type="ECO:0000313" key="3">
    <source>
        <dbReference type="Proteomes" id="UP000823749"/>
    </source>
</evidence>